<dbReference type="CDD" id="cd01763">
    <property type="entry name" value="Ubl_SUMO_like"/>
    <property type="match status" value="1"/>
</dbReference>
<protein>
    <recommendedName>
        <fullName evidence="4">Ubiquitin-like domain-containing protein</fullName>
    </recommendedName>
</protein>
<sequence>MSYSDSSDDELLKPNGFVDVGADLVDVDFKETDVAPPPLSKKRKRNHRNSPEPSPEPSPEAETLNDVCVPSQIEEPDPVLILDDSTDVIDPPVSTRRVTRQGRRNMKSSHSAAGSRKSRRNASHTSDLDDSDVLCVEDSSKDIFEDSLINGSSFSFDQDVEDLEPEPERAEDPNAEVRVRVVWKNCSTQHFTLRKFQKIKEIFTHYAQLEGVEEGRILFTLRDKTVSPNDTPQSLSIGVSSLEGGVIDASDVASKVTQNGEDQQDEDPNALKLSIQRKGVKEKHTVFTYPHEKISVLMSKLSEELKIPYSTIKLMFDGDHLSPDSTPADYELEGDECIDLVVTK</sequence>
<evidence type="ECO:0000259" key="4">
    <source>
        <dbReference type="PROSITE" id="PS50053"/>
    </source>
</evidence>
<dbReference type="SUPFAM" id="SSF54236">
    <property type="entry name" value="Ubiquitin-like"/>
    <property type="match status" value="2"/>
</dbReference>
<feature type="region of interest" description="Disordered" evidence="3">
    <location>
        <begin position="29"/>
        <end position="127"/>
    </location>
</feature>
<comment type="caution">
    <text evidence="5">The sequence shown here is derived from an EMBL/GenBank/DDBJ whole genome shotgun (WGS) entry which is preliminary data.</text>
</comment>
<dbReference type="PROSITE" id="PS50053">
    <property type="entry name" value="UBIQUITIN_2"/>
    <property type="match status" value="1"/>
</dbReference>
<dbReference type="InterPro" id="IPR022617">
    <property type="entry name" value="Rad60/SUMO-like_dom"/>
</dbReference>
<dbReference type="InterPro" id="IPR000626">
    <property type="entry name" value="Ubiquitin-like_dom"/>
</dbReference>
<name>A0AAE1HSH5_9NEOP</name>
<dbReference type="Pfam" id="PF11976">
    <property type="entry name" value="Rad60-SLD"/>
    <property type="match status" value="1"/>
</dbReference>
<keyword evidence="2" id="KW-0539">Nucleus</keyword>
<gene>
    <name evidence="5" type="ORF">KUF71_015002</name>
</gene>
<dbReference type="GO" id="GO:0005634">
    <property type="term" value="C:nucleus"/>
    <property type="evidence" value="ECO:0007669"/>
    <property type="project" value="UniProtKB-SubCell"/>
</dbReference>
<feature type="domain" description="Ubiquitin-like" evidence="4">
    <location>
        <begin position="271"/>
        <end position="344"/>
    </location>
</feature>
<feature type="compositionally biased region" description="Basic residues" evidence="3">
    <location>
        <begin position="97"/>
        <end position="107"/>
    </location>
</feature>
<evidence type="ECO:0000256" key="2">
    <source>
        <dbReference type="ARBA" id="ARBA00023242"/>
    </source>
</evidence>
<evidence type="ECO:0000313" key="6">
    <source>
        <dbReference type="Proteomes" id="UP001219518"/>
    </source>
</evidence>
<dbReference type="PANTHER" id="PTHR47187:SF1">
    <property type="entry name" value="NFATC2-INTERACTING PROTEIN"/>
    <property type="match status" value="1"/>
</dbReference>
<dbReference type="EMBL" id="JAHWGI010001270">
    <property type="protein sequence ID" value="KAK3926666.1"/>
    <property type="molecule type" value="Genomic_DNA"/>
</dbReference>
<dbReference type="Proteomes" id="UP001219518">
    <property type="component" value="Unassembled WGS sequence"/>
</dbReference>
<reference evidence="5" key="2">
    <citation type="journal article" date="2023" name="BMC Genomics">
        <title>Pest status, molecular evolution, and epigenetic factors derived from the genome assembly of Frankliniella fusca, a thysanopteran phytovirus vector.</title>
        <authorList>
            <person name="Catto M.A."/>
            <person name="Labadie P.E."/>
            <person name="Jacobson A.L."/>
            <person name="Kennedy G.G."/>
            <person name="Srinivasan R."/>
            <person name="Hunt B.G."/>
        </authorList>
    </citation>
    <scope>NUCLEOTIDE SEQUENCE</scope>
    <source>
        <strain evidence="5">PL_HMW_Pooled</strain>
    </source>
</reference>
<evidence type="ECO:0000256" key="1">
    <source>
        <dbReference type="ARBA" id="ARBA00004123"/>
    </source>
</evidence>
<evidence type="ECO:0000313" key="5">
    <source>
        <dbReference type="EMBL" id="KAK3926666.1"/>
    </source>
</evidence>
<keyword evidence="6" id="KW-1185">Reference proteome</keyword>
<dbReference type="PANTHER" id="PTHR47187">
    <property type="entry name" value="NFATC2-INTERACTING PROTEIN"/>
    <property type="match status" value="1"/>
</dbReference>
<dbReference type="InterPro" id="IPR029071">
    <property type="entry name" value="Ubiquitin-like_domsf"/>
</dbReference>
<proteinExistence type="predicted"/>
<accession>A0AAE1HSH5</accession>
<dbReference type="AlphaFoldDB" id="A0AAE1HSH5"/>
<reference evidence="5" key="1">
    <citation type="submission" date="2021-07" db="EMBL/GenBank/DDBJ databases">
        <authorList>
            <person name="Catto M.A."/>
            <person name="Jacobson A."/>
            <person name="Kennedy G."/>
            <person name="Labadie P."/>
            <person name="Hunt B.G."/>
            <person name="Srinivasan R."/>
        </authorList>
    </citation>
    <scope>NUCLEOTIDE SEQUENCE</scope>
    <source>
        <strain evidence="5">PL_HMW_Pooled</strain>
        <tissue evidence="5">Head</tissue>
    </source>
</reference>
<comment type="subcellular location">
    <subcellularLocation>
        <location evidence="1">Nucleus</location>
    </subcellularLocation>
</comment>
<dbReference type="GO" id="GO:0045944">
    <property type="term" value="P:positive regulation of transcription by RNA polymerase II"/>
    <property type="evidence" value="ECO:0007669"/>
    <property type="project" value="TreeGrafter"/>
</dbReference>
<dbReference type="SMART" id="SM00213">
    <property type="entry name" value="UBQ"/>
    <property type="match status" value="2"/>
</dbReference>
<organism evidence="5 6">
    <name type="scientific">Frankliniella fusca</name>
    <dbReference type="NCBI Taxonomy" id="407009"/>
    <lineage>
        <taxon>Eukaryota</taxon>
        <taxon>Metazoa</taxon>
        <taxon>Ecdysozoa</taxon>
        <taxon>Arthropoda</taxon>
        <taxon>Hexapoda</taxon>
        <taxon>Insecta</taxon>
        <taxon>Pterygota</taxon>
        <taxon>Neoptera</taxon>
        <taxon>Paraneoptera</taxon>
        <taxon>Thysanoptera</taxon>
        <taxon>Terebrantia</taxon>
        <taxon>Thripoidea</taxon>
        <taxon>Thripidae</taxon>
        <taxon>Frankliniella</taxon>
    </lineage>
</organism>
<dbReference type="Gene3D" id="3.10.20.90">
    <property type="entry name" value="Phosphatidylinositol 3-kinase Catalytic Subunit, Chain A, domain 1"/>
    <property type="match status" value="2"/>
</dbReference>
<evidence type="ECO:0000256" key="3">
    <source>
        <dbReference type="SAM" id="MobiDB-lite"/>
    </source>
</evidence>
<dbReference type="InterPro" id="IPR052324">
    <property type="entry name" value="NFATC2-Int_DNA_Repair"/>
</dbReference>